<evidence type="ECO:0008006" key="5">
    <source>
        <dbReference type="Google" id="ProtNLM"/>
    </source>
</evidence>
<dbReference type="Proteomes" id="UP000799437">
    <property type="component" value="Unassembled WGS sequence"/>
</dbReference>
<gene>
    <name evidence="3" type="ORF">EJ05DRAFT_480556</name>
</gene>
<evidence type="ECO:0000256" key="1">
    <source>
        <dbReference type="SAM" id="MobiDB-lite"/>
    </source>
</evidence>
<accession>A0A6A6VTY3</accession>
<feature type="chain" id="PRO_5025351101" description="Extracellular membrane protein CFEM domain-containing protein" evidence="2">
    <location>
        <begin position="18"/>
        <end position="173"/>
    </location>
</feature>
<keyword evidence="2" id="KW-0732">Signal</keyword>
<keyword evidence="4" id="KW-1185">Reference proteome</keyword>
<evidence type="ECO:0000256" key="2">
    <source>
        <dbReference type="SAM" id="SignalP"/>
    </source>
</evidence>
<reference evidence="3" key="1">
    <citation type="journal article" date="2020" name="Stud. Mycol.">
        <title>101 Dothideomycetes genomes: a test case for predicting lifestyles and emergence of pathogens.</title>
        <authorList>
            <person name="Haridas S."/>
            <person name="Albert R."/>
            <person name="Binder M."/>
            <person name="Bloem J."/>
            <person name="Labutti K."/>
            <person name="Salamov A."/>
            <person name="Andreopoulos B."/>
            <person name="Baker S."/>
            <person name="Barry K."/>
            <person name="Bills G."/>
            <person name="Bluhm B."/>
            <person name="Cannon C."/>
            <person name="Castanera R."/>
            <person name="Culley D."/>
            <person name="Daum C."/>
            <person name="Ezra D."/>
            <person name="Gonzalez J."/>
            <person name="Henrissat B."/>
            <person name="Kuo A."/>
            <person name="Liang C."/>
            <person name="Lipzen A."/>
            <person name="Lutzoni F."/>
            <person name="Magnuson J."/>
            <person name="Mondo S."/>
            <person name="Nolan M."/>
            <person name="Ohm R."/>
            <person name="Pangilinan J."/>
            <person name="Park H.-J."/>
            <person name="Ramirez L."/>
            <person name="Alfaro M."/>
            <person name="Sun H."/>
            <person name="Tritt A."/>
            <person name="Yoshinaga Y."/>
            <person name="Zwiers L.-H."/>
            <person name="Turgeon B."/>
            <person name="Goodwin S."/>
            <person name="Spatafora J."/>
            <person name="Crous P."/>
            <person name="Grigoriev I."/>
        </authorList>
    </citation>
    <scope>NUCLEOTIDE SEQUENCE</scope>
    <source>
        <strain evidence="3">CBS 121739</strain>
    </source>
</reference>
<feature type="signal peptide" evidence="2">
    <location>
        <begin position="1"/>
        <end position="17"/>
    </location>
</feature>
<dbReference type="OrthoDB" id="5597238at2759"/>
<dbReference type="RefSeq" id="XP_033595645.1">
    <property type="nucleotide sequence ID" value="XM_033744888.1"/>
</dbReference>
<dbReference type="AlphaFoldDB" id="A0A6A6VTY3"/>
<organism evidence="3 4">
    <name type="scientific">Pseudovirgaria hyperparasitica</name>
    <dbReference type="NCBI Taxonomy" id="470096"/>
    <lineage>
        <taxon>Eukaryota</taxon>
        <taxon>Fungi</taxon>
        <taxon>Dikarya</taxon>
        <taxon>Ascomycota</taxon>
        <taxon>Pezizomycotina</taxon>
        <taxon>Dothideomycetes</taxon>
        <taxon>Dothideomycetes incertae sedis</taxon>
        <taxon>Acrospermales</taxon>
        <taxon>Acrospermaceae</taxon>
        <taxon>Pseudovirgaria</taxon>
    </lineage>
</organism>
<proteinExistence type="predicted"/>
<sequence>MKFSTLALTTFAAAVCAQDAPTTVHSAPSMTVSLRPEVSCVNACPIGDVNCQARCVGVPFPDENQTNQTNECAGKCDQGDGSPEATEKFSQCVQGCISSYFLTATAAPTAGGAAPSGGAAPTGAGQTTGPSSGSPSETGSGAQPSGSQGAAAGSVQMNVATGFVGLFMAMLAL</sequence>
<evidence type="ECO:0000313" key="3">
    <source>
        <dbReference type="EMBL" id="KAF2753194.1"/>
    </source>
</evidence>
<evidence type="ECO:0000313" key="4">
    <source>
        <dbReference type="Proteomes" id="UP000799437"/>
    </source>
</evidence>
<name>A0A6A6VTY3_9PEZI</name>
<dbReference type="GeneID" id="54485942"/>
<dbReference type="EMBL" id="ML996585">
    <property type="protein sequence ID" value="KAF2753194.1"/>
    <property type="molecule type" value="Genomic_DNA"/>
</dbReference>
<feature type="region of interest" description="Disordered" evidence="1">
    <location>
        <begin position="111"/>
        <end position="150"/>
    </location>
</feature>
<protein>
    <recommendedName>
        <fullName evidence="5">Extracellular membrane protein CFEM domain-containing protein</fullName>
    </recommendedName>
</protein>